<keyword evidence="6 10" id="KW-1133">Transmembrane helix</keyword>
<feature type="transmembrane region" description="Helical" evidence="10">
    <location>
        <begin position="502"/>
        <end position="520"/>
    </location>
</feature>
<dbReference type="GO" id="GO:0015079">
    <property type="term" value="F:potassium ion transmembrane transporter activity"/>
    <property type="evidence" value="ECO:0007669"/>
    <property type="project" value="InterPro"/>
</dbReference>
<feature type="transmembrane region" description="Helical" evidence="10">
    <location>
        <begin position="325"/>
        <end position="346"/>
    </location>
</feature>
<dbReference type="RefSeq" id="XP_056494361.1">
    <property type="nucleotide sequence ID" value="XM_056625779.1"/>
</dbReference>
<feature type="domain" description="K+ potassium transporter integral membrane" evidence="11">
    <location>
        <begin position="101"/>
        <end position="135"/>
    </location>
</feature>
<evidence type="ECO:0000256" key="1">
    <source>
        <dbReference type="ARBA" id="ARBA00004141"/>
    </source>
</evidence>
<keyword evidence="8 10" id="KW-0472">Membrane</keyword>
<evidence type="ECO:0000256" key="3">
    <source>
        <dbReference type="ARBA" id="ARBA00022538"/>
    </source>
</evidence>
<evidence type="ECO:0000256" key="4">
    <source>
        <dbReference type="ARBA" id="ARBA00022692"/>
    </source>
</evidence>
<feature type="transmembrane region" description="Helical" evidence="10">
    <location>
        <begin position="475"/>
        <end position="496"/>
    </location>
</feature>
<dbReference type="Pfam" id="PF02705">
    <property type="entry name" value="K_trans"/>
    <property type="match status" value="2"/>
</dbReference>
<comment type="subcellular location">
    <subcellularLocation>
        <location evidence="1">Membrane</location>
        <topology evidence="1">Multi-pass membrane protein</topology>
    </subcellularLocation>
</comment>
<evidence type="ECO:0000256" key="6">
    <source>
        <dbReference type="ARBA" id="ARBA00022989"/>
    </source>
</evidence>
<feature type="transmembrane region" description="Helical" evidence="10">
    <location>
        <begin position="217"/>
        <end position="236"/>
    </location>
</feature>
<feature type="domain" description="K+ potassium transporter integral membrane" evidence="11">
    <location>
        <begin position="172"/>
        <end position="543"/>
    </location>
</feature>
<reference evidence="13" key="1">
    <citation type="submission" date="2022-12" db="EMBL/GenBank/DDBJ databases">
        <authorList>
            <person name="Petersen C."/>
        </authorList>
    </citation>
    <scope>NUCLEOTIDE SEQUENCE</scope>
    <source>
        <strain evidence="13">IBT 29677</strain>
    </source>
</reference>
<dbReference type="NCBIfam" id="TIGR00794">
    <property type="entry name" value="kup"/>
    <property type="match status" value="1"/>
</dbReference>
<feature type="transmembrane region" description="Helical" evidence="10">
    <location>
        <begin position="443"/>
        <end position="468"/>
    </location>
</feature>
<dbReference type="GO" id="GO:0016020">
    <property type="term" value="C:membrane"/>
    <property type="evidence" value="ECO:0007669"/>
    <property type="project" value="UniProtKB-SubCell"/>
</dbReference>
<feature type="transmembrane region" description="Helical" evidence="10">
    <location>
        <begin position="417"/>
        <end position="437"/>
    </location>
</feature>
<keyword evidence="7" id="KW-0406">Ion transport</keyword>
<gene>
    <name evidence="13" type="ORF">N7509_001142</name>
</gene>
<keyword evidence="14" id="KW-1185">Reference proteome</keyword>
<evidence type="ECO:0000256" key="9">
    <source>
        <dbReference type="SAM" id="MobiDB-lite"/>
    </source>
</evidence>
<protein>
    <recommendedName>
        <fullName evidence="15">Potassium uptake protein</fullName>
    </recommendedName>
</protein>
<dbReference type="Pfam" id="PF22776">
    <property type="entry name" value="K_trans_C"/>
    <property type="match status" value="1"/>
</dbReference>
<evidence type="ECO:0008006" key="15">
    <source>
        <dbReference type="Google" id="ProtNLM"/>
    </source>
</evidence>
<dbReference type="InterPro" id="IPR053951">
    <property type="entry name" value="K_trans_N"/>
</dbReference>
<dbReference type="Proteomes" id="UP001147747">
    <property type="component" value="Unassembled WGS sequence"/>
</dbReference>
<feature type="region of interest" description="Disordered" evidence="9">
    <location>
        <begin position="1"/>
        <end position="35"/>
    </location>
</feature>
<reference evidence="13" key="2">
    <citation type="journal article" date="2023" name="IMA Fungus">
        <title>Comparative genomic study of the Penicillium genus elucidates a diverse pangenome and 15 lateral gene transfer events.</title>
        <authorList>
            <person name="Petersen C."/>
            <person name="Sorensen T."/>
            <person name="Nielsen M.R."/>
            <person name="Sondergaard T.E."/>
            <person name="Sorensen J.L."/>
            <person name="Fitzpatrick D.A."/>
            <person name="Frisvad J.C."/>
            <person name="Nielsen K.L."/>
        </authorList>
    </citation>
    <scope>NUCLEOTIDE SEQUENCE</scope>
    <source>
        <strain evidence="13">IBT 29677</strain>
    </source>
</reference>
<dbReference type="EMBL" id="JAPZBU010000003">
    <property type="protein sequence ID" value="KAJ5414515.1"/>
    <property type="molecule type" value="Genomic_DNA"/>
</dbReference>
<sequence length="777" mass="86111">MTTIRIADSVSQGDGLGRTTAQDDGNAATGVTMSRTRSVARSDVAENDDNIYNIRSRPTLPERIGGRSTVPEEADENPRLQQAGDFKEKQIFKGRVLLWLSYQSIGVIYGDIGTSPLYVYSSTFSSAPSRQDLVGMNITHRDPREASLVRMKRYLSGDLERAGQRVRHRIETSKFAKGLLKVIGVLAVTMVLSDGLLTPAQSVLGAVQGIKVVQPNISKGTVIGVTDAILVLLFSIQPLGITKISYAFSPIIIIWLGFNAVFGIYNIVRYDASVFQAFNPALAFDFLARRGEKGWRMLGGVLLAFTGVEALFADLGAFSRRAIQISWLCYTFPCILLAYIGQAAYISVHPDAYSNPFFNAAPPGTIYPSLVIAILAAIVASQAIITATFQLLAQVMKLSYFPQIKVVHTSRTFHGQLYVPIANWLLMIGTILVASIYNNTTSLGNAYGVCVMFVTFFDTCMVSLAAMFVWRISPYLVFLPWLIIACLDGTYLSSALTKVPSGAWFTIVLSSLLAMLFLLWRYGKEQQWFAESEDRFPTSHFVTTESDGQMRLSNQYGNTPINSSRGLGIFFDKAGETTPIVFSQFVLKLTSIPEVTVFFHLRPLEMPSVAPESRHSVSRLSIPNCYRLVVRYGYNDVIIAPNLSSIIVDQIRRYLSTAEVSQLEQQPTPSLPIEAATNESSNGRPSENRSDNIPATDDGENGSKQLNHQLARLEEACAHKVLYIIGKEEMKIKTEASYVRKTLLYLFLWIRDNTRNKMANLQVPTDKVIEVGFLKEI</sequence>
<evidence type="ECO:0000259" key="11">
    <source>
        <dbReference type="Pfam" id="PF02705"/>
    </source>
</evidence>
<keyword evidence="5" id="KW-0630">Potassium</keyword>
<evidence type="ECO:0000259" key="12">
    <source>
        <dbReference type="Pfam" id="PF22776"/>
    </source>
</evidence>
<dbReference type="GeneID" id="81364759"/>
<dbReference type="InterPro" id="IPR053952">
    <property type="entry name" value="K_trans_C"/>
</dbReference>
<evidence type="ECO:0000256" key="5">
    <source>
        <dbReference type="ARBA" id="ARBA00022958"/>
    </source>
</evidence>
<dbReference type="OrthoDB" id="504708at2759"/>
<organism evidence="13 14">
    <name type="scientific">Penicillium cosmopolitanum</name>
    <dbReference type="NCBI Taxonomy" id="1131564"/>
    <lineage>
        <taxon>Eukaryota</taxon>
        <taxon>Fungi</taxon>
        <taxon>Dikarya</taxon>
        <taxon>Ascomycota</taxon>
        <taxon>Pezizomycotina</taxon>
        <taxon>Eurotiomycetes</taxon>
        <taxon>Eurotiomycetidae</taxon>
        <taxon>Eurotiales</taxon>
        <taxon>Aspergillaceae</taxon>
        <taxon>Penicillium</taxon>
    </lineage>
</organism>
<evidence type="ECO:0000256" key="2">
    <source>
        <dbReference type="ARBA" id="ARBA00022448"/>
    </source>
</evidence>
<dbReference type="InterPro" id="IPR003855">
    <property type="entry name" value="K+_transporter"/>
</dbReference>
<feature type="transmembrane region" description="Helical" evidence="10">
    <location>
        <begin position="248"/>
        <end position="268"/>
    </location>
</feature>
<evidence type="ECO:0000256" key="7">
    <source>
        <dbReference type="ARBA" id="ARBA00023065"/>
    </source>
</evidence>
<feature type="domain" description="K+ potassium transporter C-terminal" evidence="12">
    <location>
        <begin position="566"/>
        <end position="777"/>
    </location>
</feature>
<dbReference type="PANTHER" id="PTHR30540:SF83">
    <property type="entry name" value="K+ POTASSIUM TRANSPORTER"/>
    <property type="match status" value="1"/>
</dbReference>
<accession>A0A9X0BEU3</accession>
<keyword evidence="4 10" id="KW-0812">Transmembrane</keyword>
<keyword evidence="3" id="KW-0633">Potassium transport</keyword>
<keyword evidence="2" id="KW-0813">Transport</keyword>
<name>A0A9X0BEU3_9EURO</name>
<proteinExistence type="predicted"/>
<dbReference type="PANTHER" id="PTHR30540">
    <property type="entry name" value="OSMOTIC STRESS POTASSIUM TRANSPORTER"/>
    <property type="match status" value="1"/>
</dbReference>
<evidence type="ECO:0000313" key="14">
    <source>
        <dbReference type="Proteomes" id="UP001147747"/>
    </source>
</evidence>
<evidence type="ECO:0000256" key="10">
    <source>
        <dbReference type="SAM" id="Phobius"/>
    </source>
</evidence>
<evidence type="ECO:0000313" key="13">
    <source>
        <dbReference type="EMBL" id="KAJ5414515.1"/>
    </source>
</evidence>
<evidence type="ECO:0000256" key="8">
    <source>
        <dbReference type="ARBA" id="ARBA00023136"/>
    </source>
</evidence>
<feature type="transmembrane region" description="Helical" evidence="10">
    <location>
        <begin position="366"/>
        <end position="396"/>
    </location>
</feature>
<feature type="compositionally biased region" description="Polar residues" evidence="9">
    <location>
        <begin position="19"/>
        <end position="35"/>
    </location>
</feature>
<feature type="transmembrane region" description="Helical" evidence="10">
    <location>
        <begin position="294"/>
        <end position="313"/>
    </location>
</feature>
<dbReference type="AlphaFoldDB" id="A0A9X0BEU3"/>
<comment type="caution">
    <text evidence="13">The sequence shown here is derived from an EMBL/GenBank/DDBJ whole genome shotgun (WGS) entry which is preliminary data.</text>
</comment>
<feature type="region of interest" description="Disordered" evidence="9">
    <location>
        <begin position="663"/>
        <end position="703"/>
    </location>
</feature>
<feature type="transmembrane region" description="Helical" evidence="10">
    <location>
        <begin position="178"/>
        <end position="197"/>
    </location>
</feature>